<dbReference type="Proteomes" id="UP000663842">
    <property type="component" value="Unassembled WGS sequence"/>
</dbReference>
<protein>
    <submittedName>
        <fullName evidence="1">Uncharacterized protein</fullName>
    </submittedName>
</protein>
<organism evidence="1 2">
    <name type="scientific">Rotaria magnacalcarata</name>
    <dbReference type="NCBI Taxonomy" id="392030"/>
    <lineage>
        <taxon>Eukaryota</taxon>
        <taxon>Metazoa</taxon>
        <taxon>Spiralia</taxon>
        <taxon>Gnathifera</taxon>
        <taxon>Rotifera</taxon>
        <taxon>Eurotatoria</taxon>
        <taxon>Bdelloidea</taxon>
        <taxon>Philodinida</taxon>
        <taxon>Philodinidae</taxon>
        <taxon>Rotaria</taxon>
    </lineage>
</organism>
<proteinExistence type="predicted"/>
<comment type="caution">
    <text evidence="1">The sequence shown here is derived from an EMBL/GenBank/DDBJ whole genome shotgun (WGS) entry which is preliminary data.</text>
</comment>
<dbReference type="EMBL" id="CAJOBF010021746">
    <property type="protein sequence ID" value="CAF4388312.1"/>
    <property type="molecule type" value="Genomic_DNA"/>
</dbReference>
<reference evidence="1" key="1">
    <citation type="submission" date="2021-02" db="EMBL/GenBank/DDBJ databases">
        <authorList>
            <person name="Nowell W R."/>
        </authorList>
    </citation>
    <scope>NUCLEOTIDE SEQUENCE</scope>
</reference>
<name>A0A820NA98_9BILA</name>
<dbReference type="AlphaFoldDB" id="A0A820NA98"/>
<evidence type="ECO:0000313" key="1">
    <source>
        <dbReference type="EMBL" id="CAF4388312.1"/>
    </source>
</evidence>
<gene>
    <name evidence="1" type="ORF">UXM345_LOCUS37727</name>
</gene>
<accession>A0A820NA98</accession>
<evidence type="ECO:0000313" key="2">
    <source>
        <dbReference type="Proteomes" id="UP000663842"/>
    </source>
</evidence>
<sequence>MDQEIVDDIVRFGLLISSLLYTQSASFLHDRVPDVEGDIQKDQMWALGSLKVLHVLHLHLAASLRLISYIKMTPYSRAERNNSILVLDVRIWF</sequence>